<feature type="domain" description="Penicillin-binding protein transpeptidase" evidence="4">
    <location>
        <begin position="265"/>
        <end position="589"/>
    </location>
</feature>
<dbReference type="Pfam" id="PF03717">
    <property type="entry name" value="PBP_dimer"/>
    <property type="match status" value="1"/>
</dbReference>
<feature type="domain" description="Penicillin-binding protein dimerisation" evidence="5">
    <location>
        <begin position="61"/>
        <end position="212"/>
    </location>
</feature>
<evidence type="ECO:0000256" key="2">
    <source>
        <dbReference type="ARBA" id="ARBA00007171"/>
    </source>
</evidence>
<comment type="caution">
    <text evidence="6">The sequence shown here is derived from an EMBL/GenBank/DDBJ whole genome shotgun (WGS) entry which is preliminary data.</text>
</comment>
<dbReference type="InterPro" id="IPR012338">
    <property type="entry name" value="Beta-lactam/transpept-like"/>
</dbReference>
<reference evidence="6 7" key="1">
    <citation type="journal article" date="2022" name="Genome Biol. Evol.">
        <title>Host diet, physiology and behaviors set the stage for Lachnospiraceae cladogenesis.</title>
        <authorList>
            <person name="Vera-Ponce De Leon A."/>
            <person name="Schneider M."/>
            <person name="Jahnes B.C."/>
            <person name="Sadowski V."/>
            <person name="Camuy-Velez L.A."/>
            <person name="Duan J."/>
            <person name="Sabree Z.L."/>
        </authorList>
    </citation>
    <scope>NUCLEOTIDE SEQUENCE [LARGE SCALE GENOMIC DNA]</scope>
    <source>
        <strain evidence="6 7">PAL113</strain>
    </source>
</reference>
<dbReference type="PANTHER" id="PTHR30627">
    <property type="entry name" value="PEPTIDOGLYCAN D,D-TRANSPEPTIDASE"/>
    <property type="match status" value="1"/>
</dbReference>
<keyword evidence="3" id="KW-0472">Membrane</keyword>
<dbReference type="InterPro" id="IPR001460">
    <property type="entry name" value="PCN-bd_Tpept"/>
</dbReference>
<comment type="similarity">
    <text evidence="2">Belongs to the transpeptidase family.</text>
</comment>
<evidence type="ECO:0000313" key="6">
    <source>
        <dbReference type="EMBL" id="MCP1101338.1"/>
    </source>
</evidence>
<dbReference type="RefSeq" id="WP_262065126.1">
    <property type="nucleotide sequence ID" value="NZ_JAMXOD010000003.1"/>
</dbReference>
<dbReference type="Proteomes" id="UP001523566">
    <property type="component" value="Unassembled WGS sequence"/>
</dbReference>
<dbReference type="InterPro" id="IPR036138">
    <property type="entry name" value="PBP_dimer_sf"/>
</dbReference>
<gene>
    <name evidence="6" type="ORF">NK125_02785</name>
</gene>
<dbReference type="InterPro" id="IPR005311">
    <property type="entry name" value="PBP_dimer"/>
</dbReference>
<evidence type="ECO:0000259" key="4">
    <source>
        <dbReference type="Pfam" id="PF00905"/>
    </source>
</evidence>
<evidence type="ECO:0000259" key="5">
    <source>
        <dbReference type="Pfam" id="PF03717"/>
    </source>
</evidence>
<dbReference type="Pfam" id="PF00905">
    <property type="entry name" value="Transpeptidase"/>
    <property type="match status" value="1"/>
</dbReference>
<dbReference type="Gene3D" id="3.40.710.10">
    <property type="entry name" value="DD-peptidase/beta-lactamase superfamily"/>
    <property type="match status" value="1"/>
</dbReference>
<keyword evidence="7" id="KW-1185">Reference proteome</keyword>
<accession>A0ABT1E672</accession>
<comment type="subcellular location">
    <subcellularLocation>
        <location evidence="1">Membrane</location>
    </subcellularLocation>
</comment>
<evidence type="ECO:0000256" key="3">
    <source>
        <dbReference type="ARBA" id="ARBA00023136"/>
    </source>
</evidence>
<dbReference type="EMBL" id="JAMZFW010000003">
    <property type="protein sequence ID" value="MCP1101338.1"/>
    <property type="molecule type" value="Genomic_DNA"/>
</dbReference>
<organism evidence="6 7">
    <name type="scientific">Aequitasia blattaphilus</name>
    <dbReference type="NCBI Taxonomy" id="2949332"/>
    <lineage>
        <taxon>Bacteria</taxon>
        <taxon>Bacillati</taxon>
        <taxon>Bacillota</taxon>
        <taxon>Clostridia</taxon>
        <taxon>Lachnospirales</taxon>
        <taxon>Lachnospiraceae</taxon>
        <taxon>Aequitasia</taxon>
    </lineage>
</organism>
<evidence type="ECO:0000256" key="1">
    <source>
        <dbReference type="ARBA" id="ARBA00004370"/>
    </source>
</evidence>
<dbReference type="SUPFAM" id="SSF56519">
    <property type="entry name" value="Penicillin binding protein dimerisation domain"/>
    <property type="match status" value="1"/>
</dbReference>
<evidence type="ECO:0000313" key="7">
    <source>
        <dbReference type="Proteomes" id="UP001523566"/>
    </source>
</evidence>
<dbReference type="SUPFAM" id="SSF56601">
    <property type="entry name" value="beta-lactamase/transpeptidase-like"/>
    <property type="match status" value="1"/>
</dbReference>
<dbReference type="Gene3D" id="3.90.1310.10">
    <property type="entry name" value="Penicillin-binding protein 2a (Domain 2)"/>
    <property type="match status" value="1"/>
</dbReference>
<dbReference type="InterPro" id="IPR050515">
    <property type="entry name" value="Beta-lactam/transpept"/>
</dbReference>
<name>A0ABT1E672_9FIRM</name>
<proteinExistence type="inferred from homology"/>
<protein>
    <submittedName>
        <fullName evidence="6">Penicillin-binding protein 2</fullName>
    </submittedName>
</protein>
<sequence>MKKRIFEKFMKKKLAILFVSILLVFLILVGVISKINASDGDKYKKIVLDNQEFSNQPIAFKRGDILDRNGTRIATSERVYNVILDAKVLLGKEEYKEPTLEVLEKIFEIPKEEVEEKLEANPGSSYQILKKDISYEVATQFNEIVDDTENNPYVKGVWLEDDYIRSYPYNTLACGTIGFVVDGNVGSNGIEAYYNDVLNGINGRRYGYQDEEATFNRTMKEPINGKNVVTTIDVQIQSIVDKYVRDFNEANKDGPNEGGGSKNTGVIVMNPQNGEILAMSTYPSYDLNNPRDLSSYYTEEELQGMDEEEKTTKLNGLWNNFCVNTPFEPGSTFKPFPIAVALDKGVLSGDEIFHCSGSLNVGGFNITCYGGTAHGTETLKQVMENSCNVGLMQIAKKLERENMVSIQEQFGFGEFNNIDLPGEEQGLLYTVDNMDDATLATNGFGQNFTVTMNQLASGFCSLINGGDYYKPHVVKQIQNEDGTVTENIEPILLKKTISKETSELVKDYLRGVVTDGTGKAANIEGYDIGGKTGTAEKLPRGNGKHVQSFIGYAPQDNPEVLVYVVIDEPNVGSQSSGGYATIMAGQIMEEIFPYLGIQRTH</sequence>